<dbReference type="GO" id="GO:0006189">
    <property type="term" value="P:'de novo' IMP biosynthetic process"/>
    <property type="evidence" value="ECO:0007669"/>
    <property type="project" value="TreeGrafter"/>
</dbReference>
<proteinExistence type="predicted"/>
<keyword evidence="2" id="KW-1185">Reference proteome</keyword>
<dbReference type="EMBL" id="JOJR01002972">
    <property type="protein sequence ID" value="RCN28154.1"/>
    <property type="molecule type" value="Genomic_DNA"/>
</dbReference>
<dbReference type="Pfam" id="PF01808">
    <property type="entry name" value="AICARFT_IMPCHas"/>
    <property type="match status" value="1"/>
</dbReference>
<dbReference type="InterPro" id="IPR002695">
    <property type="entry name" value="PurH-like"/>
</dbReference>
<dbReference type="OrthoDB" id="5855557at2759"/>
<evidence type="ECO:0000313" key="1">
    <source>
        <dbReference type="EMBL" id="RCN28154.1"/>
    </source>
</evidence>
<dbReference type="AlphaFoldDB" id="A0A368F7L8"/>
<dbReference type="Proteomes" id="UP000252519">
    <property type="component" value="Unassembled WGS sequence"/>
</dbReference>
<dbReference type="PANTHER" id="PTHR11692:SF0">
    <property type="entry name" value="BIFUNCTIONAL PURINE BIOSYNTHESIS PROTEIN ATIC"/>
    <property type="match status" value="1"/>
</dbReference>
<accession>A0A368F7L8</accession>
<dbReference type="Gene3D" id="3.40.140.20">
    <property type="match status" value="2"/>
</dbReference>
<evidence type="ECO:0000313" key="2">
    <source>
        <dbReference type="Proteomes" id="UP000252519"/>
    </source>
</evidence>
<dbReference type="GO" id="GO:0004643">
    <property type="term" value="F:phosphoribosylaminoimidazolecarboxamide formyltransferase activity"/>
    <property type="evidence" value="ECO:0007669"/>
    <property type="project" value="InterPro"/>
</dbReference>
<gene>
    <name evidence="1" type="ORF">ANCCAN_26109</name>
</gene>
<protein>
    <submittedName>
        <fullName evidence="1">Uncharacterized protein</fullName>
    </submittedName>
</protein>
<dbReference type="PANTHER" id="PTHR11692">
    <property type="entry name" value="BIFUNCTIONAL PURINE BIOSYNTHESIS PROTEIN PURH"/>
    <property type="match status" value="1"/>
</dbReference>
<name>A0A368F7L8_ANCCA</name>
<dbReference type="STRING" id="29170.A0A368F7L8"/>
<comment type="caution">
    <text evidence="1">The sequence shown here is derived from an EMBL/GenBank/DDBJ whole genome shotgun (WGS) entry which is preliminary data.</text>
</comment>
<organism evidence="1 2">
    <name type="scientific">Ancylostoma caninum</name>
    <name type="common">Dog hookworm</name>
    <dbReference type="NCBI Taxonomy" id="29170"/>
    <lineage>
        <taxon>Eukaryota</taxon>
        <taxon>Metazoa</taxon>
        <taxon>Ecdysozoa</taxon>
        <taxon>Nematoda</taxon>
        <taxon>Chromadorea</taxon>
        <taxon>Rhabditida</taxon>
        <taxon>Rhabditina</taxon>
        <taxon>Rhabditomorpha</taxon>
        <taxon>Strongyloidea</taxon>
        <taxon>Ancylostomatidae</taxon>
        <taxon>Ancylostomatinae</taxon>
        <taxon>Ancylostoma</taxon>
    </lineage>
</organism>
<dbReference type="GO" id="GO:0005829">
    <property type="term" value="C:cytosol"/>
    <property type="evidence" value="ECO:0007669"/>
    <property type="project" value="TreeGrafter"/>
</dbReference>
<dbReference type="InterPro" id="IPR016193">
    <property type="entry name" value="Cytidine_deaminase-like"/>
</dbReference>
<dbReference type="InterPro" id="IPR024051">
    <property type="entry name" value="AICAR_Tfase_dup_dom_sf"/>
</dbReference>
<dbReference type="SUPFAM" id="SSF53927">
    <property type="entry name" value="Cytidine deaminase-like"/>
    <property type="match status" value="1"/>
</dbReference>
<reference evidence="1 2" key="1">
    <citation type="submission" date="2014-10" db="EMBL/GenBank/DDBJ databases">
        <title>Draft genome of the hookworm Ancylostoma caninum.</title>
        <authorList>
            <person name="Mitreva M."/>
        </authorList>
    </citation>
    <scope>NUCLEOTIDE SEQUENCE [LARGE SCALE GENOMIC DNA]</scope>
    <source>
        <strain evidence="1 2">Baltimore</strain>
    </source>
</reference>
<sequence>MSSFGDFIALSEKCDELTAKIINREVSDGIVAPGYDPAALSLLAKKKNGNYCVLKINPNYIPTETEERTVFGLRLRQKRNNAVINAATFSNVVGKHNNVRAPLIEADISTMGSEVEVGNSNGET</sequence>
<dbReference type="GO" id="GO:0003937">
    <property type="term" value="F:IMP cyclohydrolase activity"/>
    <property type="evidence" value="ECO:0007669"/>
    <property type="project" value="InterPro"/>
</dbReference>